<dbReference type="KEGG" id="gso:PH603_10195"/>
<proteinExistence type="predicted"/>
<sequence>MDFLVGQFREIERVWREIARLDFTAFSFNSEEIAVRKCGDYLLVGPERSFSERKAFFYDGHGFFGDLFVHTSHENSPRSSDVLNATAGVFSFASVDFQTGEVSIGLDPLSQYNLFVYSDADIKVATTSAYYLEAILRCMSKPLKRSFRVAAFEAAIGLGLGRQTGLEGVETLPVGYQIRANIHAKEWQICPAFSGVGLTANVDAPTTSVAADSLVKGVAAVHARFSRKETIFDLTGGIDSRLVLAASRAAGMRNQLISRMDDGVEEDVEIPNYIANKLALCRVNRPSNYFGETLDYHELMARSAFHQQGNTTSPFFDVGRWTIDGTCHLRGGFGELTRSYYRTKSRTNFWNLCKTLVPYFVRIRHGQQTSPTSIHYSSVLMRRVSKFEKLINKNFLNILDIEIINVLDSILNSDPRERNILENFYLVDRSRRHFGYMSQMLNRVRPAPEPLANIHLFNLSLSYGRSDRISGQPTYDLLKLLDPELLAMPISAGSLPGCKGQLNRYAGKLEYEPTGHISFEGSSGGVVPLESESIKDHIIDYLMSQRSDFVVWEYFNRSVFEGGAQEWDLAFLQKLYLGSLWYNGQESKVAFLGKKQVFYKNDVE</sequence>
<evidence type="ECO:0000313" key="1">
    <source>
        <dbReference type="EMBL" id="WCL52908.1"/>
    </source>
</evidence>
<keyword evidence="2" id="KW-1185">Reference proteome</keyword>
<accession>A0AAE9XTB4</accession>
<dbReference type="RefSeq" id="WP_289502401.1">
    <property type="nucleotide sequence ID" value="NZ_CP116805.1"/>
</dbReference>
<name>A0AAE9XTB4_9PROT</name>
<dbReference type="Proteomes" id="UP001217500">
    <property type="component" value="Chromosome"/>
</dbReference>
<evidence type="ECO:0008006" key="3">
    <source>
        <dbReference type="Google" id="ProtNLM"/>
    </source>
</evidence>
<evidence type="ECO:0000313" key="2">
    <source>
        <dbReference type="Proteomes" id="UP001217500"/>
    </source>
</evidence>
<gene>
    <name evidence="1" type="ORF">PH603_10195</name>
</gene>
<dbReference type="EMBL" id="CP116805">
    <property type="protein sequence ID" value="WCL52908.1"/>
    <property type="molecule type" value="Genomic_DNA"/>
</dbReference>
<dbReference type="AlphaFoldDB" id="A0AAE9XTB4"/>
<protein>
    <recommendedName>
        <fullName evidence="3">Asparagine synthetase domain-containing protein</fullName>
    </recommendedName>
</protein>
<reference evidence="1" key="1">
    <citation type="submission" date="2023-01" db="EMBL/GenBank/DDBJ databases">
        <title>The genome sequence of Kordiimonadaceae bacterium 6D33.</title>
        <authorList>
            <person name="Liu Y."/>
        </authorList>
    </citation>
    <scope>NUCLEOTIDE SEQUENCE</scope>
    <source>
        <strain evidence="1">6D33</strain>
    </source>
</reference>
<organism evidence="1 2">
    <name type="scientific">Gimibacter soli</name>
    <dbReference type="NCBI Taxonomy" id="3024400"/>
    <lineage>
        <taxon>Bacteria</taxon>
        <taxon>Pseudomonadati</taxon>
        <taxon>Pseudomonadota</taxon>
        <taxon>Alphaproteobacteria</taxon>
        <taxon>Kordiimonadales</taxon>
        <taxon>Temperatibacteraceae</taxon>
        <taxon>Gimibacter</taxon>
    </lineage>
</organism>